<organism evidence="1 2">
    <name type="scientific">Fusarium irregulare</name>
    <dbReference type="NCBI Taxonomy" id="2494466"/>
    <lineage>
        <taxon>Eukaryota</taxon>
        <taxon>Fungi</taxon>
        <taxon>Dikarya</taxon>
        <taxon>Ascomycota</taxon>
        <taxon>Pezizomycotina</taxon>
        <taxon>Sordariomycetes</taxon>
        <taxon>Hypocreomycetidae</taxon>
        <taxon>Hypocreales</taxon>
        <taxon>Nectriaceae</taxon>
        <taxon>Fusarium</taxon>
        <taxon>Fusarium incarnatum-equiseti species complex</taxon>
    </lineage>
</organism>
<reference evidence="1" key="1">
    <citation type="submission" date="2022-10" db="EMBL/GenBank/DDBJ databases">
        <title>Fusarium specimens isolated from Avocado Roots.</title>
        <authorList>
            <person name="Stajich J."/>
            <person name="Roper C."/>
            <person name="Heimlech-Rivalta G."/>
        </authorList>
    </citation>
    <scope>NUCLEOTIDE SEQUENCE</scope>
    <source>
        <strain evidence="1">CF00143</strain>
    </source>
</reference>
<dbReference type="Proteomes" id="UP001152130">
    <property type="component" value="Unassembled WGS sequence"/>
</dbReference>
<keyword evidence="2" id="KW-1185">Reference proteome</keyword>
<evidence type="ECO:0000313" key="2">
    <source>
        <dbReference type="Proteomes" id="UP001152130"/>
    </source>
</evidence>
<evidence type="ECO:0000313" key="1">
    <source>
        <dbReference type="EMBL" id="KAJ4017817.1"/>
    </source>
</evidence>
<accession>A0A9W8PTW9</accession>
<protein>
    <submittedName>
        <fullName evidence="1">Uncharacterized protein</fullName>
    </submittedName>
</protein>
<dbReference type="EMBL" id="JAPDHF010000005">
    <property type="protein sequence ID" value="KAJ4017817.1"/>
    <property type="molecule type" value="Genomic_DNA"/>
</dbReference>
<name>A0A9W8PTW9_9HYPO</name>
<dbReference type="AlphaFoldDB" id="A0A9W8PTW9"/>
<comment type="caution">
    <text evidence="1">The sequence shown here is derived from an EMBL/GenBank/DDBJ whole genome shotgun (WGS) entry which is preliminary data.</text>
</comment>
<proteinExistence type="predicted"/>
<gene>
    <name evidence="1" type="ORF">NW766_003886</name>
</gene>
<sequence length="199" mass="22612">MRDLISMLNHTFNGWDSSQGAGRPAPLVDRKFEESRVQVGFLSQDHPLPAGRGQGQVPAARRAGAPVFFGITLQYEDGIVDWAWRDRHNSGVSPRYVTLSPGKTQRSIRKDILVHFDKMEYDRIRVYNSRLAVYHVRCIIKKWANRGSIAWPRIDMEDQPRNFAPARLAISVAHDESQLQLAASQDAREEIATIPSPFF</sequence>
<dbReference type="OrthoDB" id="5103494at2759"/>